<evidence type="ECO:0000256" key="6">
    <source>
        <dbReference type="ARBA" id="ARBA00023128"/>
    </source>
</evidence>
<keyword evidence="4" id="KW-0963">Cytoplasm</keyword>
<keyword evidence="6" id="KW-0496">Mitochondrion</keyword>
<dbReference type="Gene3D" id="1.25.10.10">
    <property type="entry name" value="Leucine-rich Repeat Variant"/>
    <property type="match status" value="2"/>
</dbReference>
<dbReference type="EMBL" id="ML976618">
    <property type="protein sequence ID" value="KAF1842091.1"/>
    <property type="molecule type" value="Genomic_DNA"/>
</dbReference>
<dbReference type="RefSeq" id="XP_040784654.1">
    <property type="nucleotide sequence ID" value="XM_040934084.1"/>
</dbReference>
<dbReference type="GO" id="GO:0005829">
    <property type="term" value="C:cytosol"/>
    <property type="evidence" value="ECO:0007669"/>
    <property type="project" value="UniProtKB-SubCell"/>
</dbReference>
<evidence type="ECO:0000256" key="4">
    <source>
        <dbReference type="ARBA" id="ARBA00022490"/>
    </source>
</evidence>
<dbReference type="Proteomes" id="UP000800039">
    <property type="component" value="Unassembled WGS sequence"/>
</dbReference>
<sequence length="618" mass="67143">MHPPNKEVEEFLESIELLLEGSPEGQDAALRTLLHKLERFVDIGDAEPAEVATKLLGTAVGGQKEWQTPFRESGILSFALSRLSVSDHTDPLAKQCLRVIGNSVADNDSNRELAIKDLQHIIACLTSEELRTTALAVLFNLGNDFDPAKAAAAGLRLDNTISSYLALDKIPEAALDYAMELLTWTTGSLTSVQLKDALSLETFTNLLEMALRYDPDHYDEYVAILVHYLQDPEFQPKVATPKLLDDLVSLMLDFEARLTPTENEAVLEGLSISKTDETATSDETSVLLLTQLISSISAISATDTFAQVFTVTSQVVEKVRAKLRAPADSPSTVCACVMLGNLAMSDEVCMDMVNIMEFHITLISILASSTKPALLYAAAGFMRHLTFPEANRTVLVNTGLLRTCCHLLNLSDPSVRGEAAAMLCKLVTNNFHNIEKVVFEKDEDATILTRIVEQAIAPSAALPSTAMKNPMIELGRTLVAMLRYLGRPNAEKDVDAVRQELLKVPSVARPVARLLRQRFYADARSEGLLGLGLMAQSPEGAAHVIEEIKDDGGLLDAIKEFAEGKDGGVEQQGSAAGRDYQNAIVLLQALQNNAGGEMDMTLKNQVVGLQAELGKLLV</sequence>
<dbReference type="GeneID" id="63851335"/>
<dbReference type="InterPro" id="IPR000225">
    <property type="entry name" value="Armadillo"/>
</dbReference>
<dbReference type="GO" id="GO:0005085">
    <property type="term" value="F:guanyl-nucleotide exchange factor activity"/>
    <property type="evidence" value="ECO:0007669"/>
    <property type="project" value="InterPro"/>
</dbReference>
<protein>
    <submittedName>
        <fullName evidence="7">GTP binding protein-like protein</fullName>
    </submittedName>
</protein>
<accession>A0A9P4L4L5</accession>
<evidence type="ECO:0000313" key="7">
    <source>
        <dbReference type="EMBL" id="KAF1842091.1"/>
    </source>
</evidence>
<proteinExistence type="predicted"/>
<evidence type="ECO:0000256" key="2">
    <source>
        <dbReference type="ARBA" id="ARBA00004240"/>
    </source>
</evidence>
<dbReference type="AlphaFoldDB" id="A0A9P4L4L5"/>
<keyword evidence="5" id="KW-0256">Endoplasmic reticulum</keyword>
<evidence type="ECO:0000256" key="1">
    <source>
        <dbReference type="ARBA" id="ARBA00004173"/>
    </source>
</evidence>
<reference evidence="7" key="1">
    <citation type="submission" date="2020-01" db="EMBL/GenBank/DDBJ databases">
        <authorList>
            <consortium name="DOE Joint Genome Institute"/>
            <person name="Haridas S."/>
            <person name="Albert R."/>
            <person name="Binder M."/>
            <person name="Bloem J."/>
            <person name="Labutti K."/>
            <person name="Salamov A."/>
            <person name="Andreopoulos B."/>
            <person name="Baker S.E."/>
            <person name="Barry K."/>
            <person name="Bills G."/>
            <person name="Bluhm B.H."/>
            <person name="Cannon C."/>
            <person name="Castanera R."/>
            <person name="Culley D.E."/>
            <person name="Daum C."/>
            <person name="Ezra D."/>
            <person name="Gonzalez J.B."/>
            <person name="Henrissat B."/>
            <person name="Kuo A."/>
            <person name="Liang C."/>
            <person name="Lipzen A."/>
            <person name="Lutzoni F."/>
            <person name="Magnuson J."/>
            <person name="Mondo S."/>
            <person name="Nolan M."/>
            <person name="Ohm R."/>
            <person name="Pangilinan J."/>
            <person name="Park H.-J."/>
            <person name="Ramirez L."/>
            <person name="Alfaro M."/>
            <person name="Sun H."/>
            <person name="Tritt A."/>
            <person name="Yoshinaga Y."/>
            <person name="Zwiers L.-H."/>
            <person name="Turgeon B.G."/>
            <person name="Goodwin S.B."/>
            <person name="Spatafora J.W."/>
            <person name="Crous P.W."/>
            <person name="Grigoriev I.V."/>
        </authorList>
    </citation>
    <scope>NUCLEOTIDE SEQUENCE</scope>
    <source>
        <strain evidence="7">CBS 394.84</strain>
    </source>
</reference>
<organism evidence="7 8">
    <name type="scientific">Cucurbitaria berberidis CBS 394.84</name>
    <dbReference type="NCBI Taxonomy" id="1168544"/>
    <lineage>
        <taxon>Eukaryota</taxon>
        <taxon>Fungi</taxon>
        <taxon>Dikarya</taxon>
        <taxon>Ascomycota</taxon>
        <taxon>Pezizomycotina</taxon>
        <taxon>Dothideomycetes</taxon>
        <taxon>Pleosporomycetidae</taxon>
        <taxon>Pleosporales</taxon>
        <taxon>Pleosporineae</taxon>
        <taxon>Cucurbitariaceae</taxon>
        <taxon>Cucurbitaria</taxon>
    </lineage>
</organism>
<evidence type="ECO:0000313" key="8">
    <source>
        <dbReference type="Proteomes" id="UP000800039"/>
    </source>
</evidence>
<dbReference type="GO" id="GO:0005783">
    <property type="term" value="C:endoplasmic reticulum"/>
    <property type="evidence" value="ECO:0007669"/>
    <property type="project" value="UniProtKB-SubCell"/>
</dbReference>
<dbReference type="OrthoDB" id="26149at2759"/>
<dbReference type="InterPro" id="IPR040144">
    <property type="entry name" value="RAP1GDS1"/>
</dbReference>
<dbReference type="SUPFAM" id="SSF48371">
    <property type="entry name" value="ARM repeat"/>
    <property type="match status" value="1"/>
</dbReference>
<gene>
    <name evidence="7" type="ORF">K460DRAFT_370095</name>
</gene>
<keyword evidence="8" id="KW-1185">Reference proteome</keyword>
<comment type="caution">
    <text evidence="7">The sequence shown here is derived from an EMBL/GenBank/DDBJ whole genome shotgun (WGS) entry which is preliminary data.</text>
</comment>
<name>A0A9P4L4L5_9PLEO</name>
<evidence type="ECO:0000256" key="3">
    <source>
        <dbReference type="ARBA" id="ARBA00004514"/>
    </source>
</evidence>
<dbReference type="PANTHER" id="PTHR10957">
    <property type="entry name" value="RAP1 GTPASE-GDP DISSOCIATION STIMULATOR 1"/>
    <property type="match status" value="1"/>
</dbReference>
<dbReference type="InterPro" id="IPR016024">
    <property type="entry name" value="ARM-type_fold"/>
</dbReference>
<evidence type="ECO:0000256" key="5">
    <source>
        <dbReference type="ARBA" id="ARBA00022824"/>
    </source>
</evidence>
<dbReference type="InterPro" id="IPR011989">
    <property type="entry name" value="ARM-like"/>
</dbReference>
<dbReference type="SMART" id="SM00185">
    <property type="entry name" value="ARM"/>
    <property type="match status" value="3"/>
</dbReference>
<comment type="subcellular location">
    <subcellularLocation>
        <location evidence="3">Cytoplasm</location>
        <location evidence="3">Cytosol</location>
    </subcellularLocation>
    <subcellularLocation>
        <location evidence="2">Endoplasmic reticulum</location>
    </subcellularLocation>
    <subcellularLocation>
        <location evidence="1">Mitochondrion</location>
    </subcellularLocation>
</comment>
<dbReference type="GO" id="GO:0005739">
    <property type="term" value="C:mitochondrion"/>
    <property type="evidence" value="ECO:0007669"/>
    <property type="project" value="UniProtKB-SubCell"/>
</dbReference>